<dbReference type="Pfam" id="PF01555">
    <property type="entry name" value="N6_N4_Mtase"/>
    <property type="match status" value="1"/>
</dbReference>
<dbReference type="EMBL" id="BOPG01000135">
    <property type="protein sequence ID" value="GIJ64878.1"/>
    <property type="molecule type" value="Genomic_DNA"/>
</dbReference>
<sequence>MFVGRRSLAAQRRGRYVAGSAAHPARMAPDLATALIEDYTRPGDLVLDPLAGTGTTLVEAVHAGRNALGVEIGPGWVALVRSNLAHARGHGVAGHGRVIRGDATRLPAGIPIELRGQVNLVLTAPPLAPTMPVQRAGRGRVPFVDGMAAALAGCVPLLAPGGVIVVVSRPWRHEHHLVDQPGLVVAAAVAAGLELIDSRRAVHARIRDDRFVARHASSAVTGDRRATPVGWLQHDDIAILMSRDVS</sequence>
<dbReference type="SUPFAM" id="SSF53335">
    <property type="entry name" value="S-adenosyl-L-methionine-dependent methyltransferases"/>
    <property type="match status" value="1"/>
</dbReference>
<keyword evidence="2" id="KW-0808">Transferase</keyword>
<evidence type="ECO:0000256" key="3">
    <source>
        <dbReference type="RuleBase" id="RU362026"/>
    </source>
</evidence>
<dbReference type="Gene3D" id="3.40.50.150">
    <property type="entry name" value="Vaccinia Virus protein VP39"/>
    <property type="match status" value="1"/>
</dbReference>
<dbReference type="InterPro" id="IPR002941">
    <property type="entry name" value="DNA_methylase_N4/N6"/>
</dbReference>
<evidence type="ECO:0000256" key="1">
    <source>
        <dbReference type="ARBA" id="ARBA00022603"/>
    </source>
</evidence>
<dbReference type="Proteomes" id="UP000612585">
    <property type="component" value="Unassembled WGS sequence"/>
</dbReference>
<proteinExistence type="inferred from homology"/>
<name>A0A8J3ZLA5_9ACTN</name>
<evidence type="ECO:0000313" key="6">
    <source>
        <dbReference type="Proteomes" id="UP000612585"/>
    </source>
</evidence>
<gene>
    <name evidence="5" type="ORF">Vau01_123940</name>
</gene>
<dbReference type="GO" id="GO:0032259">
    <property type="term" value="P:methylation"/>
    <property type="evidence" value="ECO:0007669"/>
    <property type="project" value="UniProtKB-KW"/>
</dbReference>
<dbReference type="CDD" id="cd02440">
    <property type="entry name" value="AdoMet_MTases"/>
    <property type="match status" value="1"/>
</dbReference>
<keyword evidence="6" id="KW-1185">Reference proteome</keyword>
<dbReference type="InterPro" id="IPR001091">
    <property type="entry name" value="RM_Methyltransferase"/>
</dbReference>
<accession>A0A8J3ZLA5</accession>
<reference evidence="5" key="1">
    <citation type="submission" date="2021-01" db="EMBL/GenBank/DDBJ databases">
        <title>Whole genome shotgun sequence of Virgisporangium aurantiacum NBRC 16421.</title>
        <authorList>
            <person name="Komaki H."/>
            <person name="Tamura T."/>
        </authorList>
    </citation>
    <scope>NUCLEOTIDE SEQUENCE</scope>
    <source>
        <strain evidence="5">NBRC 16421</strain>
    </source>
</reference>
<feature type="domain" description="DNA methylase N-4/N-6" evidence="4">
    <location>
        <begin position="21"/>
        <end position="77"/>
    </location>
</feature>
<evidence type="ECO:0000259" key="4">
    <source>
        <dbReference type="Pfam" id="PF01555"/>
    </source>
</evidence>
<dbReference type="GO" id="GO:0008170">
    <property type="term" value="F:N-methyltransferase activity"/>
    <property type="evidence" value="ECO:0007669"/>
    <property type="project" value="InterPro"/>
</dbReference>
<keyword evidence="1" id="KW-0489">Methyltransferase</keyword>
<comment type="similarity">
    <text evidence="3">Belongs to the N(4)/N(6)-methyltransferase family.</text>
</comment>
<dbReference type="EC" id="2.1.1.-" evidence="3"/>
<protein>
    <recommendedName>
        <fullName evidence="3">Methyltransferase</fullName>
        <ecNumber evidence="3">2.1.1.-</ecNumber>
    </recommendedName>
</protein>
<dbReference type="AlphaFoldDB" id="A0A8J3ZLA5"/>
<evidence type="ECO:0000313" key="5">
    <source>
        <dbReference type="EMBL" id="GIJ64878.1"/>
    </source>
</evidence>
<evidence type="ECO:0000256" key="2">
    <source>
        <dbReference type="ARBA" id="ARBA00022679"/>
    </source>
</evidence>
<dbReference type="GO" id="GO:0003677">
    <property type="term" value="F:DNA binding"/>
    <property type="evidence" value="ECO:0007669"/>
    <property type="project" value="InterPro"/>
</dbReference>
<organism evidence="5 6">
    <name type="scientific">Virgisporangium aurantiacum</name>
    <dbReference type="NCBI Taxonomy" id="175570"/>
    <lineage>
        <taxon>Bacteria</taxon>
        <taxon>Bacillati</taxon>
        <taxon>Actinomycetota</taxon>
        <taxon>Actinomycetes</taxon>
        <taxon>Micromonosporales</taxon>
        <taxon>Micromonosporaceae</taxon>
        <taxon>Virgisporangium</taxon>
    </lineage>
</organism>
<dbReference type="InterPro" id="IPR029063">
    <property type="entry name" value="SAM-dependent_MTases_sf"/>
</dbReference>
<dbReference type="PRINTS" id="PR00508">
    <property type="entry name" value="S21N4MTFRASE"/>
</dbReference>
<comment type="caution">
    <text evidence="5">The sequence shown here is derived from an EMBL/GenBank/DDBJ whole genome shotgun (WGS) entry which is preliminary data.</text>
</comment>